<gene>
    <name evidence="1" type="ORF">PoB_003799200</name>
</gene>
<dbReference type="Proteomes" id="UP000735302">
    <property type="component" value="Unassembled WGS sequence"/>
</dbReference>
<proteinExistence type="predicted"/>
<evidence type="ECO:0000313" key="1">
    <source>
        <dbReference type="EMBL" id="GFO11487.1"/>
    </source>
</evidence>
<protein>
    <submittedName>
        <fullName evidence="1">Uncharacterized protein</fullName>
    </submittedName>
</protein>
<comment type="caution">
    <text evidence="1">The sequence shown here is derived from an EMBL/GenBank/DDBJ whole genome shotgun (WGS) entry which is preliminary data.</text>
</comment>
<evidence type="ECO:0000313" key="2">
    <source>
        <dbReference type="Proteomes" id="UP000735302"/>
    </source>
</evidence>
<dbReference type="EMBL" id="BLXT01004321">
    <property type="protein sequence ID" value="GFO11487.1"/>
    <property type="molecule type" value="Genomic_DNA"/>
</dbReference>
<feature type="non-terminal residue" evidence="1">
    <location>
        <position position="1"/>
    </location>
</feature>
<sequence>PVHNKVISDVQARAPVAGLEHMTEGSLQISGQICYPLYHRYSSEAWKDEKGTMEDIKWMSEGRKRTKFFVSLHLENSRPKGNTVKRLVHVCMWKS</sequence>
<reference evidence="1 2" key="1">
    <citation type="journal article" date="2021" name="Elife">
        <title>Chloroplast acquisition without the gene transfer in kleptoplastic sea slugs, Plakobranchus ocellatus.</title>
        <authorList>
            <person name="Maeda T."/>
            <person name="Takahashi S."/>
            <person name="Yoshida T."/>
            <person name="Shimamura S."/>
            <person name="Takaki Y."/>
            <person name="Nagai Y."/>
            <person name="Toyoda A."/>
            <person name="Suzuki Y."/>
            <person name="Arimoto A."/>
            <person name="Ishii H."/>
            <person name="Satoh N."/>
            <person name="Nishiyama T."/>
            <person name="Hasebe M."/>
            <person name="Maruyama T."/>
            <person name="Minagawa J."/>
            <person name="Obokata J."/>
            <person name="Shigenobu S."/>
        </authorList>
    </citation>
    <scope>NUCLEOTIDE SEQUENCE [LARGE SCALE GENOMIC DNA]</scope>
</reference>
<name>A0AAV4AWR1_9GAST</name>
<dbReference type="AlphaFoldDB" id="A0AAV4AWR1"/>
<keyword evidence="2" id="KW-1185">Reference proteome</keyword>
<accession>A0AAV4AWR1</accession>
<organism evidence="1 2">
    <name type="scientific">Plakobranchus ocellatus</name>
    <dbReference type="NCBI Taxonomy" id="259542"/>
    <lineage>
        <taxon>Eukaryota</taxon>
        <taxon>Metazoa</taxon>
        <taxon>Spiralia</taxon>
        <taxon>Lophotrochozoa</taxon>
        <taxon>Mollusca</taxon>
        <taxon>Gastropoda</taxon>
        <taxon>Heterobranchia</taxon>
        <taxon>Euthyneura</taxon>
        <taxon>Panpulmonata</taxon>
        <taxon>Sacoglossa</taxon>
        <taxon>Placobranchoidea</taxon>
        <taxon>Plakobranchidae</taxon>
        <taxon>Plakobranchus</taxon>
    </lineage>
</organism>